<organism evidence="2 3">
    <name type="scientific">Oikeobacillus pervagus</name>
    <dbReference type="NCBI Taxonomy" id="1325931"/>
    <lineage>
        <taxon>Bacteria</taxon>
        <taxon>Bacillati</taxon>
        <taxon>Bacillota</taxon>
        <taxon>Bacilli</taxon>
        <taxon>Bacillales</taxon>
        <taxon>Bacillaceae</taxon>
        <taxon>Oikeobacillus</taxon>
    </lineage>
</organism>
<evidence type="ECO:0000256" key="1">
    <source>
        <dbReference type="SAM" id="Phobius"/>
    </source>
</evidence>
<keyword evidence="1" id="KW-0812">Transmembrane</keyword>
<dbReference type="Proteomes" id="UP001237207">
    <property type="component" value="Unassembled WGS sequence"/>
</dbReference>
<dbReference type="EMBL" id="JAUSUC010000036">
    <property type="protein sequence ID" value="MDQ0216138.1"/>
    <property type="molecule type" value="Genomic_DNA"/>
</dbReference>
<feature type="transmembrane region" description="Helical" evidence="1">
    <location>
        <begin position="50"/>
        <end position="66"/>
    </location>
</feature>
<feature type="transmembrane region" description="Helical" evidence="1">
    <location>
        <begin position="6"/>
        <end position="22"/>
    </location>
</feature>
<dbReference type="AlphaFoldDB" id="A0AAJ1WK49"/>
<accession>A0AAJ1WK49</accession>
<name>A0AAJ1WK49_9BACI</name>
<evidence type="ECO:0000313" key="2">
    <source>
        <dbReference type="EMBL" id="MDQ0216138.1"/>
    </source>
</evidence>
<keyword evidence="1" id="KW-1133">Transmembrane helix</keyword>
<gene>
    <name evidence="2" type="ORF">J2S13_002560</name>
</gene>
<reference evidence="2" key="1">
    <citation type="submission" date="2023-07" db="EMBL/GenBank/DDBJ databases">
        <title>Genomic Encyclopedia of Type Strains, Phase IV (KMG-IV): sequencing the most valuable type-strain genomes for metagenomic binning, comparative biology and taxonomic classification.</title>
        <authorList>
            <person name="Goeker M."/>
        </authorList>
    </citation>
    <scope>NUCLEOTIDE SEQUENCE</scope>
    <source>
        <strain evidence="2">DSM 23947</strain>
    </source>
</reference>
<comment type="caution">
    <text evidence="2">The sequence shown here is derived from an EMBL/GenBank/DDBJ whole genome shotgun (WGS) entry which is preliminary data.</text>
</comment>
<feature type="transmembrane region" description="Helical" evidence="1">
    <location>
        <begin position="73"/>
        <end position="93"/>
    </location>
</feature>
<feature type="transmembrane region" description="Helical" evidence="1">
    <location>
        <begin position="27"/>
        <end position="44"/>
    </location>
</feature>
<keyword evidence="3" id="KW-1185">Reference proteome</keyword>
<protein>
    <submittedName>
        <fullName evidence="2">Uncharacterized protein</fullName>
    </submittedName>
</protein>
<evidence type="ECO:0000313" key="3">
    <source>
        <dbReference type="Proteomes" id="UP001237207"/>
    </source>
</evidence>
<keyword evidence="1" id="KW-0472">Membrane</keyword>
<sequence length="95" mass="10917">MGLFFWPFMIASIIFSFIALILKRPIFLVISCLLVTPLSLYLTATPHFEWWGVIFPFFYLGAALSLSKNIRWLSVVLISPNILLIGWMGYVIIHP</sequence>
<proteinExistence type="predicted"/>